<feature type="chain" id="PRO_5023863269" description="Dermokine" evidence="2">
    <location>
        <begin position="22"/>
        <end position="330"/>
    </location>
</feature>
<dbReference type="HOGENOM" id="CLU_045546_1_0_1"/>
<dbReference type="GeneTree" id="ENSGT00570000079107"/>
<dbReference type="AlphaFoldDB" id="G1TLS4"/>
<evidence type="ECO:0000313" key="4">
    <source>
        <dbReference type="Proteomes" id="UP000001811"/>
    </source>
</evidence>
<dbReference type="Bgee" id="ENSOCUG00000027638">
    <property type="expression patterns" value="Expressed in skin of back and 10 other cell types or tissues"/>
</dbReference>
<feature type="compositionally biased region" description="Gly residues" evidence="1">
    <location>
        <begin position="171"/>
        <end position="182"/>
    </location>
</feature>
<reference evidence="3" key="2">
    <citation type="submission" date="2025-08" db="UniProtKB">
        <authorList>
            <consortium name="Ensembl"/>
        </authorList>
    </citation>
    <scope>IDENTIFICATION</scope>
    <source>
        <strain evidence="3">Thorbecke</strain>
    </source>
</reference>
<feature type="region of interest" description="Disordered" evidence="1">
    <location>
        <begin position="123"/>
        <end position="212"/>
    </location>
</feature>
<feature type="signal peptide" evidence="2">
    <location>
        <begin position="1"/>
        <end position="21"/>
    </location>
</feature>
<evidence type="ECO:0000256" key="2">
    <source>
        <dbReference type="SAM" id="SignalP"/>
    </source>
</evidence>
<feature type="region of interest" description="Disordered" evidence="1">
    <location>
        <begin position="58"/>
        <end position="86"/>
    </location>
</feature>
<dbReference type="GO" id="GO:1903575">
    <property type="term" value="P:cornified envelope assembly"/>
    <property type="evidence" value="ECO:0007669"/>
    <property type="project" value="InterPro"/>
</dbReference>
<sequence>MKLQGSLACLLLALCLGSGEAGPLLNGGENTGASAAEAIGQRLGDAVSHGIGEAVGRGAGEAAGSGTREVLGQGGGEAAGSGTREAGDTVNYRLGEAVHDLGNSGGEAGRQAETIVRQGIDAVHSSGSWGSSGGHGILDSQGSNPGGPGTPWGQRYPGASEGSFGTYSPGGSSGQGGNGAPFGSGTDAQGAVAQPGYGSVRGSNPNTGVRGGVCVTENRAWRRGKKEWQGEKPGPLGRDDRGTGRRLAGGRAMEGKGSQATRTRSLLLVETLCQTSLNSSSTPSTVHQRPALRLGWKLQQPWGKSSQGANSAPLRRDHRGGRRAGAVPCS</sequence>
<evidence type="ECO:0000256" key="1">
    <source>
        <dbReference type="SAM" id="MobiDB-lite"/>
    </source>
</evidence>
<dbReference type="Proteomes" id="UP000001811">
    <property type="component" value="Unplaced"/>
</dbReference>
<reference evidence="3" key="3">
    <citation type="submission" date="2025-09" db="UniProtKB">
        <authorList>
            <consortium name="Ensembl"/>
        </authorList>
    </citation>
    <scope>IDENTIFICATION</scope>
    <source>
        <strain evidence="3">Thorbecke</strain>
    </source>
</reference>
<dbReference type="PANTHER" id="PTHR36881">
    <property type="entry name" value="DERMOKINE"/>
    <property type="match status" value="1"/>
</dbReference>
<dbReference type="Ensembl" id="ENSOCUT00000024476.3">
    <property type="protein sequence ID" value="ENSOCUP00000017926.2"/>
    <property type="gene ID" value="ENSOCUG00000027638.3"/>
</dbReference>
<dbReference type="PANTHER" id="PTHR36881:SF1">
    <property type="entry name" value="DERMOKINE"/>
    <property type="match status" value="1"/>
</dbReference>
<dbReference type="InterPro" id="IPR033541">
    <property type="entry name" value="Dermokine"/>
</dbReference>
<proteinExistence type="predicted"/>
<dbReference type="GO" id="GO:0005615">
    <property type="term" value="C:extracellular space"/>
    <property type="evidence" value="ECO:0007669"/>
    <property type="project" value="TreeGrafter"/>
</dbReference>
<dbReference type="PaxDb" id="9986-ENSOCUP00000017926"/>
<accession>G1TLS4</accession>
<feature type="region of interest" description="Disordered" evidence="1">
    <location>
        <begin position="224"/>
        <end position="261"/>
    </location>
</feature>
<name>G1TLS4_RABIT</name>
<keyword evidence="2" id="KW-0732">Signal</keyword>
<evidence type="ECO:0000313" key="3">
    <source>
        <dbReference type="Ensembl" id="ENSOCUP00000017926.2"/>
    </source>
</evidence>
<organism evidence="3 4">
    <name type="scientific">Oryctolagus cuniculus</name>
    <name type="common">Rabbit</name>
    <dbReference type="NCBI Taxonomy" id="9986"/>
    <lineage>
        <taxon>Eukaryota</taxon>
        <taxon>Metazoa</taxon>
        <taxon>Chordata</taxon>
        <taxon>Craniata</taxon>
        <taxon>Vertebrata</taxon>
        <taxon>Euteleostomi</taxon>
        <taxon>Mammalia</taxon>
        <taxon>Eutheria</taxon>
        <taxon>Euarchontoglires</taxon>
        <taxon>Glires</taxon>
        <taxon>Lagomorpha</taxon>
        <taxon>Leporidae</taxon>
        <taxon>Oryctolagus</taxon>
    </lineage>
</organism>
<dbReference type="eggNOG" id="ENOG502QQ65">
    <property type="taxonomic scope" value="Eukaryota"/>
</dbReference>
<reference evidence="3 4" key="1">
    <citation type="journal article" date="2011" name="Nature">
        <title>A high-resolution map of human evolutionary constraint using 29 mammals.</title>
        <authorList>
            <person name="Lindblad-Toh K."/>
            <person name="Garber M."/>
            <person name="Zuk O."/>
            <person name="Lin M.F."/>
            <person name="Parker B.J."/>
            <person name="Washietl S."/>
            <person name="Kheradpour P."/>
            <person name="Ernst J."/>
            <person name="Jordan G."/>
            <person name="Mauceli E."/>
            <person name="Ward L.D."/>
            <person name="Lowe C.B."/>
            <person name="Holloway A.K."/>
            <person name="Clamp M."/>
            <person name="Gnerre S."/>
            <person name="Alfoldi J."/>
            <person name="Beal K."/>
            <person name="Chang J."/>
            <person name="Clawson H."/>
            <person name="Cuff J."/>
            <person name="Di Palma F."/>
            <person name="Fitzgerald S."/>
            <person name="Flicek P."/>
            <person name="Guttman M."/>
            <person name="Hubisz M.J."/>
            <person name="Jaffe D.B."/>
            <person name="Jungreis I."/>
            <person name="Kent W.J."/>
            <person name="Kostka D."/>
            <person name="Lara M."/>
            <person name="Martins A.L."/>
            <person name="Massingham T."/>
            <person name="Moltke I."/>
            <person name="Raney B.J."/>
            <person name="Rasmussen M.D."/>
            <person name="Robinson J."/>
            <person name="Stark A."/>
            <person name="Vilella A.J."/>
            <person name="Wen J."/>
            <person name="Xie X."/>
            <person name="Zody M.C."/>
            <person name="Baldwin J."/>
            <person name="Bloom T."/>
            <person name="Chin C.W."/>
            <person name="Heiman D."/>
            <person name="Nicol R."/>
            <person name="Nusbaum C."/>
            <person name="Young S."/>
            <person name="Wilkinson J."/>
            <person name="Worley K.C."/>
            <person name="Kovar C.L."/>
            <person name="Muzny D.M."/>
            <person name="Gibbs R.A."/>
            <person name="Cree A."/>
            <person name="Dihn H.H."/>
            <person name="Fowler G."/>
            <person name="Jhangiani S."/>
            <person name="Joshi V."/>
            <person name="Lee S."/>
            <person name="Lewis L.R."/>
            <person name="Nazareth L.V."/>
            <person name="Okwuonu G."/>
            <person name="Santibanez J."/>
            <person name="Warren W.C."/>
            <person name="Mardis E.R."/>
            <person name="Weinstock G.M."/>
            <person name="Wilson R.K."/>
            <person name="Delehaunty K."/>
            <person name="Dooling D."/>
            <person name="Fronik C."/>
            <person name="Fulton L."/>
            <person name="Fulton B."/>
            <person name="Graves T."/>
            <person name="Minx P."/>
            <person name="Sodergren E."/>
            <person name="Birney E."/>
            <person name="Margulies E.H."/>
            <person name="Herrero J."/>
            <person name="Green E.D."/>
            <person name="Haussler D."/>
            <person name="Siepel A."/>
            <person name="Goldman N."/>
            <person name="Pollard K.S."/>
            <person name="Pedersen J.S."/>
            <person name="Lander E.S."/>
            <person name="Kellis M."/>
        </authorList>
    </citation>
    <scope>NUCLEOTIDE SEQUENCE [LARGE SCALE GENOMIC DNA]</scope>
    <source>
        <strain evidence="4">Thorbecke</strain>
    </source>
</reference>
<protein>
    <recommendedName>
        <fullName evidence="5">Dermokine</fullName>
    </recommendedName>
</protein>
<dbReference type="InParanoid" id="G1TLS4"/>
<dbReference type="STRING" id="9986.ENSOCUP00000017926"/>
<evidence type="ECO:0008006" key="5">
    <source>
        <dbReference type="Google" id="ProtNLM"/>
    </source>
</evidence>
<feature type="region of interest" description="Disordered" evidence="1">
    <location>
        <begin position="297"/>
        <end position="330"/>
    </location>
</feature>
<keyword evidence="4" id="KW-1185">Reference proteome</keyword>